<evidence type="ECO:0000313" key="1">
    <source>
        <dbReference type="EMBL" id="CAL1675179.1"/>
    </source>
</evidence>
<name>A0AAV2N670_9HYME</name>
<keyword evidence="2" id="KW-1185">Reference proteome</keyword>
<reference evidence="1" key="1">
    <citation type="submission" date="2024-04" db="EMBL/GenBank/DDBJ databases">
        <authorList>
            <consortium name="Molecular Ecology Group"/>
        </authorList>
    </citation>
    <scope>NUCLEOTIDE SEQUENCE</scope>
</reference>
<dbReference type="EMBL" id="OZ034833">
    <property type="protein sequence ID" value="CAL1675179.1"/>
    <property type="molecule type" value="Genomic_DNA"/>
</dbReference>
<dbReference type="AlphaFoldDB" id="A0AAV2N670"/>
<evidence type="ECO:0000313" key="2">
    <source>
        <dbReference type="Proteomes" id="UP001497644"/>
    </source>
</evidence>
<gene>
    <name evidence="1" type="ORF">LPLAT_LOCUS1663</name>
</gene>
<protein>
    <submittedName>
        <fullName evidence="1">Uncharacterized protein</fullName>
    </submittedName>
</protein>
<organism evidence="1 2">
    <name type="scientific">Lasius platythorax</name>
    <dbReference type="NCBI Taxonomy" id="488582"/>
    <lineage>
        <taxon>Eukaryota</taxon>
        <taxon>Metazoa</taxon>
        <taxon>Ecdysozoa</taxon>
        <taxon>Arthropoda</taxon>
        <taxon>Hexapoda</taxon>
        <taxon>Insecta</taxon>
        <taxon>Pterygota</taxon>
        <taxon>Neoptera</taxon>
        <taxon>Endopterygota</taxon>
        <taxon>Hymenoptera</taxon>
        <taxon>Apocrita</taxon>
        <taxon>Aculeata</taxon>
        <taxon>Formicoidea</taxon>
        <taxon>Formicidae</taxon>
        <taxon>Formicinae</taxon>
        <taxon>Lasius</taxon>
        <taxon>Lasius</taxon>
    </lineage>
</organism>
<proteinExistence type="predicted"/>
<sequence length="90" mass="9820">MRGTKCNEVFHMGNHVAIPSNQIGNRCEDGAVIEVRRVYADVKGNRRGSRDTAASLERHSTFSHSIYVASCLSNTPRTAVLDDGSSATLR</sequence>
<dbReference type="Proteomes" id="UP001497644">
    <property type="component" value="Chromosome 10"/>
</dbReference>
<accession>A0AAV2N670</accession>